<dbReference type="PROSITE" id="PS50088">
    <property type="entry name" value="ANK_REPEAT"/>
    <property type="match status" value="8"/>
</dbReference>
<gene>
    <name evidence="5" type="ORF">AYO20_01725</name>
</gene>
<dbReference type="RefSeq" id="XP_022503986.1">
    <property type="nucleotide sequence ID" value="XM_022640031.1"/>
</dbReference>
<dbReference type="PANTHER" id="PTHR24198">
    <property type="entry name" value="ANKYRIN REPEAT AND PROTEIN KINASE DOMAIN-CONTAINING PROTEIN"/>
    <property type="match status" value="1"/>
</dbReference>
<dbReference type="SUPFAM" id="SSF48403">
    <property type="entry name" value="Ankyrin repeat"/>
    <property type="match status" value="2"/>
</dbReference>
<evidence type="ECO:0000313" key="5">
    <source>
        <dbReference type="EMBL" id="OAL38974.1"/>
    </source>
</evidence>
<dbReference type="PANTHER" id="PTHR24198:SF165">
    <property type="entry name" value="ANKYRIN REPEAT-CONTAINING PROTEIN-RELATED"/>
    <property type="match status" value="1"/>
</dbReference>
<dbReference type="InterPro" id="IPR036770">
    <property type="entry name" value="Ankyrin_rpt-contain_sf"/>
</dbReference>
<evidence type="ECO:0000256" key="3">
    <source>
        <dbReference type="PROSITE-ProRule" id="PRU00023"/>
    </source>
</evidence>
<proteinExistence type="predicted"/>
<feature type="repeat" description="ANK" evidence="3">
    <location>
        <begin position="900"/>
        <end position="932"/>
    </location>
</feature>
<dbReference type="Pfam" id="PF12796">
    <property type="entry name" value="Ank_2"/>
    <property type="match status" value="3"/>
</dbReference>
<dbReference type="Gene3D" id="1.25.40.20">
    <property type="entry name" value="Ankyrin repeat-containing domain"/>
    <property type="match status" value="3"/>
</dbReference>
<dbReference type="Pfam" id="PF00023">
    <property type="entry name" value="Ank"/>
    <property type="match status" value="1"/>
</dbReference>
<feature type="repeat" description="ANK" evidence="3">
    <location>
        <begin position="676"/>
        <end position="708"/>
    </location>
</feature>
<name>A0A178DCD7_9EURO</name>
<evidence type="ECO:0000313" key="6">
    <source>
        <dbReference type="Proteomes" id="UP000185904"/>
    </source>
</evidence>
<reference evidence="5 6" key="1">
    <citation type="submission" date="2016-03" db="EMBL/GenBank/DDBJ databases">
        <title>The draft genome sequence of Fonsecaea nubica causative agent of cutaneous subcutaneous infection in human host.</title>
        <authorList>
            <person name="Costa F."/>
            <person name="Sybren D.H."/>
            <person name="Raittz R.T."/>
            <person name="Weiss V.A."/>
            <person name="Leao A.C."/>
            <person name="Gomes R."/>
            <person name="De Souza E.M."/>
            <person name="Pedrosa F.O."/>
            <person name="Steffens M.B."/>
            <person name="Bombassaro A."/>
            <person name="Tadra-Sfeir M.Z."/>
            <person name="Moreno L.F."/>
            <person name="Najafzadeh M.J."/>
            <person name="Felipe M.S."/>
            <person name="Teixeira M."/>
            <person name="Sun J."/>
            <person name="Xi L."/>
            <person name="Castro M.A."/>
            <person name="Vicente V.A."/>
        </authorList>
    </citation>
    <scope>NUCLEOTIDE SEQUENCE [LARGE SCALE GENOMIC DNA]</scope>
    <source>
        <strain evidence="5 6">CBS 269.64</strain>
    </source>
</reference>
<keyword evidence="2 3" id="KW-0040">ANK repeat</keyword>
<protein>
    <recommendedName>
        <fullName evidence="4">Clr5 domain-containing protein</fullName>
    </recommendedName>
</protein>
<dbReference type="EMBL" id="LVCJ01000007">
    <property type="protein sequence ID" value="OAL38974.1"/>
    <property type="molecule type" value="Genomic_DNA"/>
</dbReference>
<organism evidence="5 6">
    <name type="scientific">Fonsecaea nubica</name>
    <dbReference type="NCBI Taxonomy" id="856822"/>
    <lineage>
        <taxon>Eukaryota</taxon>
        <taxon>Fungi</taxon>
        <taxon>Dikarya</taxon>
        <taxon>Ascomycota</taxon>
        <taxon>Pezizomycotina</taxon>
        <taxon>Eurotiomycetes</taxon>
        <taxon>Chaetothyriomycetidae</taxon>
        <taxon>Chaetothyriales</taxon>
        <taxon>Herpotrichiellaceae</taxon>
        <taxon>Fonsecaea</taxon>
    </lineage>
</organism>
<feature type="repeat" description="ANK" evidence="3">
    <location>
        <begin position="429"/>
        <end position="461"/>
    </location>
</feature>
<evidence type="ECO:0000256" key="2">
    <source>
        <dbReference type="ARBA" id="ARBA00023043"/>
    </source>
</evidence>
<dbReference type="GeneID" id="34585149"/>
<sequence>MPLADSTGAQHLALSVQDWRKHQQTIHDLYIYQNLSLNAIREQLQEQYSFDASIPQYKRKLKEWRYSKNLKASTCKALGDSLERRRLTGSNAVTVVDGVTLSPKRLQRALRRHHVPTLEGKFGLNQRTTTPEGVSIRRSIVESLSLSNIKLPSFSWLQQALQFSATLQHATPNPFVHAQSPQSHSTEPIEASNNFVTVDVLSMPLDKAAASGMLNYLPRLEPDYAGQNFNSLIHQAGSVDLHSLISYVIYLGANNHLEEDQFDHFMDQVLPQSNRDTLKYLARSKSVCTWKFTELVLFYAARTGRYDLVDLLKYQWTFGSILTPRTKKVLEWMLIEAIQRGHETFALTLLKEKIGNNGCRIVDLISQIDKDLLRHAAHFQPSICLFILDSMSTIEKAQVLPVAAKAELSIEVISSLIYEGADVNATDDDGCAALCYSARNGDFELTQLLLQNGASVEGAGSGWFDKSLDARCIPPLFFAAQSGHKDICELLLRALADVESCWHQPGPRQNLDGQRGALMQLRSFRNAVEVAIWNDQTSVLECLVAHGANMNGTESYSPLVFAMEKGSSNSVELLIRYGADIHKYCLSEIGTEVRKYWRAPKPVKRKFWLGGPNTEIRKHCLSEMETEIHKYWVGMFGETKTRITALQAACSAGDKKGVSLLIGAGAEINDPAMEHGGMTALQCAARRGDERLVEYLLDLGAEVNAPCAQDGGLSALQAAILSKNETLVRILLARGANVNGNISQKNGRSAIVAAVEAEAVSVFWDLVAERADLSTIKLDDGTYCCPFLTAAKKSSTYFVNLLLGLMIDIDARLDSGYSLAEEAIRSSTLGSWRVVGTILNHSPAVRLSCCQDRTPLVDMWDGIDLSFIRILVERGMDISQEFVGDDYFDFSFRQESGGAKYRSFLQKACAMGNLETVEYLLSAGADPNALPYPNFDEMDEEVTGTALQLAIMKEQPHLIKTLLRYGADVNTPHPGYCGRTALQAVSAAGDLQLVELLLDHGADVNAPASDWAGMTALQGAAIEGSIRVVQVLLSAGADVGAPGAMNDGRTAVDGAAEWGRLDIVKLLLDLHPLQRGESLSEICRQAAEYARKEHHWAVVDLLETYERMPGSP</sequence>
<dbReference type="SMART" id="SM00248">
    <property type="entry name" value="ANK"/>
    <property type="match status" value="16"/>
</dbReference>
<dbReference type="Proteomes" id="UP000185904">
    <property type="component" value="Unassembled WGS sequence"/>
</dbReference>
<evidence type="ECO:0000256" key="1">
    <source>
        <dbReference type="ARBA" id="ARBA00022737"/>
    </source>
</evidence>
<keyword evidence="6" id="KW-1185">Reference proteome</keyword>
<feature type="domain" description="Clr5" evidence="4">
    <location>
        <begin position="16"/>
        <end position="68"/>
    </location>
</feature>
<keyword evidence="1" id="KW-0677">Repeat</keyword>
<dbReference type="PRINTS" id="PR01415">
    <property type="entry name" value="ANKYRIN"/>
</dbReference>
<evidence type="ECO:0000259" key="4">
    <source>
        <dbReference type="Pfam" id="PF14420"/>
    </source>
</evidence>
<dbReference type="Pfam" id="PF14420">
    <property type="entry name" value="Clr5"/>
    <property type="match status" value="1"/>
</dbReference>
<feature type="repeat" description="ANK" evidence="3">
    <location>
        <begin position="711"/>
        <end position="739"/>
    </location>
</feature>
<dbReference type="AlphaFoldDB" id="A0A178DCD7"/>
<dbReference type="OrthoDB" id="4158298at2759"/>
<feature type="repeat" description="ANK" evidence="3">
    <location>
        <begin position="1012"/>
        <end position="1044"/>
    </location>
</feature>
<feature type="repeat" description="ANK" evidence="3">
    <location>
        <begin position="554"/>
        <end position="582"/>
    </location>
</feature>
<comment type="caution">
    <text evidence="5">The sequence shown here is derived from an EMBL/GenBank/DDBJ whole genome shotgun (WGS) entry which is preliminary data.</text>
</comment>
<dbReference type="InterPro" id="IPR025676">
    <property type="entry name" value="Clr5_dom"/>
</dbReference>
<dbReference type="InterPro" id="IPR002110">
    <property type="entry name" value="Ankyrin_rpt"/>
</dbReference>
<feature type="repeat" description="ANK" evidence="3">
    <location>
        <begin position="945"/>
        <end position="974"/>
    </location>
</feature>
<feature type="repeat" description="ANK" evidence="3">
    <location>
        <begin position="977"/>
        <end position="1009"/>
    </location>
</feature>
<dbReference type="PROSITE" id="PS50297">
    <property type="entry name" value="ANK_REP_REGION"/>
    <property type="match status" value="7"/>
</dbReference>
<accession>A0A178DCD7</accession>